<dbReference type="AlphaFoldDB" id="A0A8H5C412"/>
<feature type="transmembrane region" description="Helical" evidence="7">
    <location>
        <begin position="210"/>
        <end position="231"/>
    </location>
</feature>
<feature type="transmembrane region" description="Helical" evidence="7">
    <location>
        <begin position="157"/>
        <end position="174"/>
    </location>
</feature>
<reference evidence="8 9" key="1">
    <citation type="journal article" date="2020" name="ISME J.">
        <title>Uncovering the hidden diversity of litter-decomposition mechanisms in mushroom-forming fungi.</title>
        <authorList>
            <person name="Floudas D."/>
            <person name="Bentzer J."/>
            <person name="Ahren D."/>
            <person name="Johansson T."/>
            <person name="Persson P."/>
            <person name="Tunlid A."/>
        </authorList>
    </citation>
    <scope>NUCLEOTIDE SEQUENCE [LARGE SCALE GENOMIC DNA]</scope>
    <source>
        <strain evidence="8 9">CBS 291.85</strain>
    </source>
</reference>
<dbReference type="GO" id="GO:0005886">
    <property type="term" value="C:plasma membrane"/>
    <property type="evidence" value="ECO:0007669"/>
    <property type="project" value="TreeGrafter"/>
</dbReference>
<evidence type="ECO:0000256" key="1">
    <source>
        <dbReference type="ARBA" id="ARBA00004141"/>
    </source>
</evidence>
<feature type="compositionally biased region" description="Basic and acidic residues" evidence="6">
    <location>
        <begin position="1"/>
        <end position="21"/>
    </location>
</feature>
<evidence type="ECO:0000256" key="2">
    <source>
        <dbReference type="ARBA" id="ARBA00005587"/>
    </source>
</evidence>
<keyword evidence="4 7" id="KW-1133">Transmembrane helix</keyword>
<feature type="region of interest" description="Disordered" evidence="6">
    <location>
        <begin position="1"/>
        <end position="24"/>
    </location>
</feature>
<dbReference type="InterPro" id="IPR000791">
    <property type="entry name" value="Gpr1/Fun34/SatP-like"/>
</dbReference>
<comment type="caution">
    <text evidence="8">The sequence shown here is derived from an EMBL/GenBank/DDBJ whole genome shotgun (WGS) entry which is preliminary data.</text>
</comment>
<evidence type="ECO:0000256" key="4">
    <source>
        <dbReference type="ARBA" id="ARBA00022989"/>
    </source>
</evidence>
<feature type="transmembrane region" description="Helical" evidence="7">
    <location>
        <begin position="90"/>
        <end position="111"/>
    </location>
</feature>
<evidence type="ECO:0000256" key="7">
    <source>
        <dbReference type="SAM" id="Phobius"/>
    </source>
</evidence>
<organism evidence="8 9">
    <name type="scientific">Tetrapyrgos nigripes</name>
    <dbReference type="NCBI Taxonomy" id="182062"/>
    <lineage>
        <taxon>Eukaryota</taxon>
        <taxon>Fungi</taxon>
        <taxon>Dikarya</taxon>
        <taxon>Basidiomycota</taxon>
        <taxon>Agaricomycotina</taxon>
        <taxon>Agaricomycetes</taxon>
        <taxon>Agaricomycetidae</taxon>
        <taxon>Agaricales</taxon>
        <taxon>Marasmiineae</taxon>
        <taxon>Marasmiaceae</taxon>
        <taxon>Tetrapyrgos</taxon>
    </lineage>
</organism>
<keyword evidence="3 7" id="KW-0812">Transmembrane</keyword>
<evidence type="ECO:0000256" key="6">
    <source>
        <dbReference type="SAM" id="MobiDB-lite"/>
    </source>
</evidence>
<evidence type="ECO:0000313" key="9">
    <source>
        <dbReference type="Proteomes" id="UP000559256"/>
    </source>
</evidence>
<dbReference type="Proteomes" id="UP000559256">
    <property type="component" value="Unassembled WGS sequence"/>
</dbReference>
<keyword evidence="5 7" id="KW-0472">Membrane</keyword>
<evidence type="ECO:0000313" key="8">
    <source>
        <dbReference type="EMBL" id="KAF5334845.1"/>
    </source>
</evidence>
<protein>
    <submittedName>
        <fullName evidence="8">Uncharacterized protein</fullName>
    </submittedName>
</protein>
<sequence>MANNSRDIEKGSEQYHEDAKGFRPPVQLTPEQYEQLFLQPGGRASIGTLSQRLGNPTPLAILAYLLCLTPTACFLMGWGGSDATSMVTMVGAYYFVGGLIMVTAGVMEWVLGNTFPFVIFVSFGGFWLGFGLLQDPSHSLASAFTDGSSSVQFNKGLMFYLAFWSVAGVIFFVASLRTNIVFAVILFTFTMVVTFLSVGYGYLGNGDVEFATTIFTTAGAFAWVNACIAWYLEFSLIMAVVEMPFTVPLGDLSGFLVKVKTS</sequence>
<feature type="transmembrane region" description="Helical" evidence="7">
    <location>
        <begin position="180"/>
        <end position="203"/>
    </location>
</feature>
<comment type="subcellular location">
    <subcellularLocation>
        <location evidence="1">Membrane</location>
        <topology evidence="1">Multi-pass membrane protein</topology>
    </subcellularLocation>
</comment>
<accession>A0A8H5C412</accession>
<dbReference type="EMBL" id="JAACJM010000250">
    <property type="protein sequence ID" value="KAF5334845.1"/>
    <property type="molecule type" value="Genomic_DNA"/>
</dbReference>
<dbReference type="GO" id="GO:0015123">
    <property type="term" value="F:acetate transmembrane transporter activity"/>
    <property type="evidence" value="ECO:0007669"/>
    <property type="project" value="TreeGrafter"/>
</dbReference>
<dbReference type="PANTHER" id="PTHR31123:SF4">
    <property type="entry name" value="PROTEIN ALCS"/>
    <property type="match status" value="1"/>
</dbReference>
<dbReference type="OrthoDB" id="3648309at2759"/>
<comment type="similarity">
    <text evidence="2">Belongs to the acetate uptake transporter (AceTr) (TC 2.A.96) family.</text>
</comment>
<gene>
    <name evidence="8" type="ORF">D9758_014280</name>
</gene>
<dbReference type="PANTHER" id="PTHR31123">
    <property type="entry name" value="ACCUMULATION OF DYADS PROTEIN 2-RELATED"/>
    <property type="match status" value="1"/>
</dbReference>
<dbReference type="Pfam" id="PF01184">
    <property type="entry name" value="Gpr1_Fun34_YaaH"/>
    <property type="match status" value="1"/>
</dbReference>
<name>A0A8H5C412_9AGAR</name>
<feature type="transmembrane region" description="Helical" evidence="7">
    <location>
        <begin position="117"/>
        <end position="136"/>
    </location>
</feature>
<feature type="transmembrane region" description="Helical" evidence="7">
    <location>
        <begin position="59"/>
        <end position="78"/>
    </location>
</feature>
<dbReference type="InterPro" id="IPR051633">
    <property type="entry name" value="AceTr"/>
</dbReference>
<evidence type="ECO:0000256" key="3">
    <source>
        <dbReference type="ARBA" id="ARBA00022692"/>
    </source>
</evidence>
<keyword evidence="9" id="KW-1185">Reference proteome</keyword>
<evidence type="ECO:0000256" key="5">
    <source>
        <dbReference type="ARBA" id="ARBA00023136"/>
    </source>
</evidence>
<proteinExistence type="inferred from homology"/>